<dbReference type="PANTHER" id="PTHR43798">
    <property type="entry name" value="MONOACYLGLYCEROL LIPASE"/>
    <property type="match status" value="1"/>
</dbReference>
<protein>
    <submittedName>
        <fullName evidence="2">Alpha/beta hydrolase</fullName>
    </submittedName>
</protein>
<dbReference type="InterPro" id="IPR000073">
    <property type="entry name" value="AB_hydrolase_1"/>
</dbReference>
<dbReference type="AlphaFoldDB" id="A0A3M7TUZ1"/>
<dbReference type="Pfam" id="PF00561">
    <property type="entry name" value="Abhydrolase_1"/>
    <property type="match status" value="1"/>
</dbReference>
<accession>A0A3M7TUZ1</accession>
<dbReference type="InterPro" id="IPR050266">
    <property type="entry name" value="AB_hydrolase_sf"/>
</dbReference>
<feature type="domain" description="AB hydrolase-1" evidence="1">
    <location>
        <begin position="16"/>
        <end position="121"/>
    </location>
</feature>
<evidence type="ECO:0000259" key="1">
    <source>
        <dbReference type="Pfam" id="PF00561"/>
    </source>
</evidence>
<name>A0A3M7TUZ1_9BACI</name>
<sequence length="269" mass="31067">MLLNFQTHYCDNNDEWIVLFHGLGGNHSIFYKQIEPFKKHFNLLCIDFPGHGESGSFDDPDYLTLTSEKVIELMNHLKIKTAHFVGVSLGTIVMQDISLRHGHRIRSMVLAGAASKFLKWGQILCKLTLAKPVRKVLPYMLPYSIFAFLLMPKKNHRKARTIFIREAFKLGKNDYLKWAHVAKYAYKTYDRLTLRKNVIPKLYISGSEDHMFLKGIQKFVKTEASSDLTIIPDCGHVCNIEKAETFNKKALAFLKDIRAIHQQQNRKVI</sequence>
<dbReference type="Proteomes" id="UP000278746">
    <property type="component" value="Unassembled WGS sequence"/>
</dbReference>
<dbReference type="InterPro" id="IPR029058">
    <property type="entry name" value="AB_hydrolase_fold"/>
</dbReference>
<evidence type="ECO:0000313" key="2">
    <source>
        <dbReference type="EMBL" id="RNA69468.1"/>
    </source>
</evidence>
<dbReference type="Gene3D" id="3.40.50.1820">
    <property type="entry name" value="alpha/beta hydrolase"/>
    <property type="match status" value="1"/>
</dbReference>
<evidence type="ECO:0000313" key="3">
    <source>
        <dbReference type="Proteomes" id="UP000278746"/>
    </source>
</evidence>
<dbReference type="EMBL" id="RHIB01000001">
    <property type="protein sequence ID" value="RNA69468.1"/>
    <property type="molecule type" value="Genomic_DNA"/>
</dbReference>
<organism evidence="2 3">
    <name type="scientific">Alteribacter keqinensis</name>
    <dbReference type="NCBI Taxonomy" id="2483800"/>
    <lineage>
        <taxon>Bacteria</taxon>
        <taxon>Bacillati</taxon>
        <taxon>Bacillota</taxon>
        <taxon>Bacilli</taxon>
        <taxon>Bacillales</taxon>
        <taxon>Bacillaceae</taxon>
        <taxon>Alteribacter</taxon>
    </lineage>
</organism>
<keyword evidence="2" id="KW-0378">Hydrolase</keyword>
<dbReference type="RefSeq" id="WP_122896988.1">
    <property type="nucleotide sequence ID" value="NZ_RHIB01000001.1"/>
</dbReference>
<dbReference type="GO" id="GO:0016787">
    <property type="term" value="F:hydrolase activity"/>
    <property type="evidence" value="ECO:0007669"/>
    <property type="project" value="UniProtKB-KW"/>
</dbReference>
<dbReference type="SUPFAM" id="SSF53474">
    <property type="entry name" value="alpha/beta-Hydrolases"/>
    <property type="match status" value="1"/>
</dbReference>
<reference evidence="2 3" key="1">
    <citation type="submission" date="2018-10" db="EMBL/GenBank/DDBJ databases">
        <title>Bacillus Keqinensis sp. nov., a moderately halophilic bacterium isolated from a saline-alkaline lake.</title>
        <authorList>
            <person name="Wang H."/>
        </authorList>
    </citation>
    <scope>NUCLEOTIDE SEQUENCE [LARGE SCALE GENOMIC DNA]</scope>
    <source>
        <strain evidence="2 3">KQ-3</strain>
    </source>
</reference>
<proteinExistence type="predicted"/>
<keyword evidence="3" id="KW-1185">Reference proteome</keyword>
<comment type="caution">
    <text evidence="2">The sequence shown here is derived from an EMBL/GenBank/DDBJ whole genome shotgun (WGS) entry which is preliminary data.</text>
</comment>
<dbReference type="OrthoDB" id="9776853at2"/>
<gene>
    <name evidence="2" type="ORF">EBO34_05905</name>
</gene>